<proteinExistence type="predicted"/>
<feature type="non-terminal residue" evidence="1">
    <location>
        <position position="93"/>
    </location>
</feature>
<organism evidence="1 2">
    <name type="scientific">Brenthis ino</name>
    <name type="common">lesser marbled fritillary</name>
    <dbReference type="NCBI Taxonomy" id="405034"/>
    <lineage>
        <taxon>Eukaryota</taxon>
        <taxon>Metazoa</taxon>
        <taxon>Ecdysozoa</taxon>
        <taxon>Arthropoda</taxon>
        <taxon>Hexapoda</taxon>
        <taxon>Insecta</taxon>
        <taxon>Pterygota</taxon>
        <taxon>Neoptera</taxon>
        <taxon>Endopterygota</taxon>
        <taxon>Lepidoptera</taxon>
        <taxon>Glossata</taxon>
        <taxon>Ditrysia</taxon>
        <taxon>Papilionoidea</taxon>
        <taxon>Nymphalidae</taxon>
        <taxon>Heliconiinae</taxon>
        <taxon>Argynnini</taxon>
        <taxon>Brenthis</taxon>
    </lineage>
</organism>
<reference evidence="1" key="1">
    <citation type="submission" date="2021-12" db="EMBL/GenBank/DDBJ databases">
        <authorList>
            <person name="Martin H S."/>
        </authorList>
    </citation>
    <scope>NUCLEOTIDE SEQUENCE</scope>
</reference>
<name>A0A8J9UJZ5_9NEOP</name>
<evidence type="ECO:0000313" key="1">
    <source>
        <dbReference type="EMBL" id="CAH0721716.1"/>
    </source>
</evidence>
<evidence type="ECO:0000313" key="2">
    <source>
        <dbReference type="Proteomes" id="UP000838878"/>
    </source>
</evidence>
<keyword evidence="2" id="KW-1185">Reference proteome</keyword>
<dbReference type="Proteomes" id="UP000838878">
    <property type="component" value="Chromosome 2"/>
</dbReference>
<protein>
    <submittedName>
        <fullName evidence="1">Uncharacterized protein</fullName>
    </submittedName>
</protein>
<dbReference type="AlphaFoldDB" id="A0A8J9UJZ5"/>
<sequence>MVISISLDTVTRKNRGIAMRDIRAAHTTDTTCAHFLMNLDQKKKSRNVPTGAAEFFTRNNRINVCVQKQQSFSGSAFLSYDSAISMYHFHLSI</sequence>
<gene>
    <name evidence="1" type="ORF">BINO364_LOCUS7777</name>
</gene>
<accession>A0A8J9UJZ5</accession>
<dbReference type="EMBL" id="OV170222">
    <property type="protein sequence ID" value="CAH0721716.1"/>
    <property type="molecule type" value="Genomic_DNA"/>
</dbReference>